<evidence type="ECO:0000313" key="1">
    <source>
        <dbReference type="EMBL" id="MDG4984780.1"/>
    </source>
</evidence>
<reference evidence="1" key="1">
    <citation type="submission" date="2022-10" db="EMBL/GenBank/DDBJ databases">
        <authorList>
            <person name="Turner M.S."/>
            <person name="Huang W."/>
        </authorList>
    </citation>
    <scope>NUCLEOTIDE SEQUENCE</scope>
    <source>
        <strain evidence="1">3</strain>
    </source>
</reference>
<dbReference type="NCBIfam" id="NF041498">
    <property type="entry name" value="MobP2"/>
    <property type="match status" value="1"/>
</dbReference>
<accession>A0A9X4NIJ7</accession>
<gene>
    <name evidence="1" type="primary">mobL</name>
    <name evidence="1" type="ORF">OGZ51_11550</name>
</gene>
<dbReference type="InterPro" id="IPR041073">
    <property type="entry name" value="MobL"/>
</dbReference>
<protein>
    <submittedName>
        <fullName evidence="1">Relaxase MobL</fullName>
    </submittedName>
</protein>
<dbReference type="RefSeq" id="WP_278229266.1">
    <property type="nucleotide sequence ID" value="NZ_JAOWLY010000013.1"/>
</dbReference>
<reference evidence="1" key="2">
    <citation type="journal article" date="2023" name="Food Microbiol.">
        <title>Evaluation of the fermentation potential of lactic acid bacteria isolated from herbs, fruits and vegetables as starter cultures in nut-based milk alternatives.</title>
        <authorList>
            <person name="Huang W."/>
            <person name="Dong A."/>
            <person name="Pham H.T."/>
            <person name="Zhou C."/>
            <person name="Huo Z."/>
            <person name="Watjen A.P."/>
            <person name="Prakash S."/>
            <person name="Bang-Berthelsen C.H."/>
            <person name="Turner M.S."/>
        </authorList>
    </citation>
    <scope>NUCLEOTIDE SEQUENCE</scope>
    <source>
        <strain evidence="1">3</strain>
    </source>
</reference>
<dbReference type="AlphaFoldDB" id="A0A9X4NIJ7"/>
<evidence type="ECO:0000313" key="2">
    <source>
        <dbReference type="Proteomes" id="UP001152614"/>
    </source>
</evidence>
<dbReference type="Proteomes" id="UP001152614">
    <property type="component" value="Unassembled WGS sequence"/>
</dbReference>
<dbReference type="EMBL" id="JAOWLY010000013">
    <property type="protein sequence ID" value="MDG4984780.1"/>
    <property type="molecule type" value="Genomic_DNA"/>
</dbReference>
<proteinExistence type="predicted"/>
<name>A0A9X4NIJ7_9LACT</name>
<dbReference type="Pfam" id="PF18555">
    <property type="entry name" value="MobL"/>
    <property type="match status" value="1"/>
</dbReference>
<organism evidence="1 2">
    <name type="scientific">Lactococcus lactis</name>
    <dbReference type="NCBI Taxonomy" id="1358"/>
    <lineage>
        <taxon>Bacteria</taxon>
        <taxon>Bacillati</taxon>
        <taxon>Bacillota</taxon>
        <taxon>Bacilli</taxon>
        <taxon>Lactobacillales</taxon>
        <taxon>Streptococcaceae</taxon>
        <taxon>Lactococcus</taxon>
    </lineage>
</organism>
<dbReference type="InterPro" id="IPR048101">
    <property type="entry name" value="MobP2"/>
</dbReference>
<comment type="caution">
    <text evidence="1">The sequence shown here is derived from an EMBL/GenBank/DDBJ whole genome shotgun (WGS) entry which is preliminary data.</text>
</comment>
<sequence>MSSPGVIDSTKFVTPKSQGFQTYLDYMNRDEAVRTVAYQWYNAAFDDLKNKDFEKYNYYMSNPEKTSALFNSSYDHLTPEQMETMVELFNEAQANQSLMWQHVISFDNPWLEKHGHYDPITHQLDEETVVRATRSAMTELIHNERMDGSVWTAAIHYNTDNIHVHIAMVEPHPTREKYYPLDKKGNKMYNRKTGEVLWEYRGKLKQKNLERIKSQVASAIADQSGMLSMIDELSRQKIGPRDLLYQSIRNDRDLQKSYDEILKRLPANRSLWKYNNNALSDVRPMIDEFTQTYINRYHAKEFESLNQSLDRAVLFYKETYGESRYTDFKENKLKDLRSSLGNGLLKDMNEYRKSQLTQAKLAQKYPNYKFNGHGAGRSLNHLNDAFEKSYNEQKNIRDYERIKEEIEYEKNAEY</sequence>